<evidence type="ECO:0000256" key="1">
    <source>
        <dbReference type="ARBA" id="ARBA00022723"/>
    </source>
</evidence>
<feature type="domain" description="C2H2-type" evidence="5">
    <location>
        <begin position="32"/>
        <end position="58"/>
    </location>
</feature>
<dbReference type="InterPro" id="IPR022755">
    <property type="entry name" value="Znf_C2H2_jaz"/>
</dbReference>
<feature type="domain" description="C2H2-type" evidence="5">
    <location>
        <begin position="3"/>
        <end position="28"/>
    </location>
</feature>
<dbReference type="EMBL" id="PQXI01000071">
    <property type="protein sequence ID" value="TGO25879.1"/>
    <property type="molecule type" value="Genomic_DNA"/>
</dbReference>
<accession>A0A4Z1FSF2</accession>
<proteinExistence type="predicted"/>
<dbReference type="GO" id="GO:0008270">
    <property type="term" value="F:zinc ion binding"/>
    <property type="evidence" value="ECO:0007669"/>
    <property type="project" value="UniProtKB-KW"/>
</dbReference>
<dbReference type="Gene3D" id="3.30.160.60">
    <property type="entry name" value="Classic Zinc Finger"/>
    <property type="match status" value="1"/>
</dbReference>
<dbReference type="InterPro" id="IPR036236">
    <property type="entry name" value="Znf_C2H2_sf"/>
</dbReference>
<evidence type="ECO:0000259" key="5">
    <source>
        <dbReference type="PROSITE" id="PS50157"/>
    </source>
</evidence>
<gene>
    <name evidence="6" type="ORF">BPAE_0071g00510</name>
</gene>
<keyword evidence="7" id="KW-1185">Reference proteome</keyword>
<dbReference type="Proteomes" id="UP000297910">
    <property type="component" value="Unassembled WGS sequence"/>
</dbReference>
<evidence type="ECO:0000313" key="7">
    <source>
        <dbReference type="Proteomes" id="UP000297910"/>
    </source>
</evidence>
<dbReference type="Pfam" id="PF12874">
    <property type="entry name" value="zf-met"/>
    <property type="match status" value="1"/>
</dbReference>
<protein>
    <recommendedName>
        <fullName evidence="5">C2H2-type domain-containing protein</fullName>
    </recommendedName>
</protein>
<dbReference type="SUPFAM" id="SSF57667">
    <property type="entry name" value="beta-beta-alpha zinc fingers"/>
    <property type="match status" value="1"/>
</dbReference>
<name>A0A4Z1FSF2_9HELO</name>
<organism evidence="6 7">
    <name type="scientific">Botrytis paeoniae</name>
    <dbReference type="NCBI Taxonomy" id="278948"/>
    <lineage>
        <taxon>Eukaryota</taxon>
        <taxon>Fungi</taxon>
        <taxon>Dikarya</taxon>
        <taxon>Ascomycota</taxon>
        <taxon>Pezizomycotina</taxon>
        <taxon>Leotiomycetes</taxon>
        <taxon>Helotiales</taxon>
        <taxon>Sclerotiniaceae</taxon>
        <taxon>Botrytis</taxon>
    </lineage>
</organism>
<evidence type="ECO:0000256" key="3">
    <source>
        <dbReference type="ARBA" id="ARBA00022833"/>
    </source>
</evidence>
<keyword evidence="2 4" id="KW-0863">Zinc-finger</keyword>
<evidence type="ECO:0000256" key="2">
    <source>
        <dbReference type="ARBA" id="ARBA00022771"/>
    </source>
</evidence>
<dbReference type="InterPro" id="IPR013087">
    <property type="entry name" value="Znf_C2H2_type"/>
</dbReference>
<comment type="caution">
    <text evidence="6">The sequence shown here is derived from an EMBL/GenBank/DDBJ whole genome shotgun (WGS) entry which is preliminary data.</text>
</comment>
<dbReference type="AlphaFoldDB" id="A0A4Z1FSF2"/>
<evidence type="ECO:0000256" key="4">
    <source>
        <dbReference type="PROSITE-ProRule" id="PRU00042"/>
    </source>
</evidence>
<dbReference type="Pfam" id="PF12171">
    <property type="entry name" value="zf-C2H2_jaz"/>
    <property type="match status" value="1"/>
</dbReference>
<sequence>MSFHCGTCNRHYGSRQALQQHMRDSSVHFLSFYCISCDRSFKSEKALQQHLQHSTLHSLTFGCDDCDQSFGSEEALDQHFQDSHIHQQDIETPLDVFFSSFPTFNYDRSLPPATSYASLQRHEKWHRNSTMSDDAWKGYQSALESELRMWYGAEDDLTAWHALCRAIGIEPLPNTCERCEEAVRRTHVNIVDLIEWGRSERTGKVQTFRDLAELRAYTIEEHKIFHNQFSQRGSSAVLRHLLRKIF</sequence>
<dbReference type="PANTHER" id="PTHR38846">
    <property type="entry name" value="C3H1-TYPE DOMAIN-CONTAINING PROTEIN"/>
    <property type="match status" value="1"/>
</dbReference>
<reference evidence="6 7" key="1">
    <citation type="submission" date="2017-12" db="EMBL/GenBank/DDBJ databases">
        <title>Comparative genomics of Botrytis spp.</title>
        <authorList>
            <person name="Valero-Jimenez C.A."/>
            <person name="Tapia P."/>
            <person name="Veloso J."/>
            <person name="Silva-Moreno E."/>
            <person name="Staats M."/>
            <person name="Valdes J.H."/>
            <person name="Van Kan J.A.L."/>
        </authorList>
    </citation>
    <scope>NUCLEOTIDE SEQUENCE [LARGE SCALE GENOMIC DNA]</scope>
    <source>
        <strain evidence="6 7">Bp0003</strain>
    </source>
</reference>
<dbReference type="PROSITE" id="PS00028">
    <property type="entry name" value="ZINC_FINGER_C2H2_1"/>
    <property type="match status" value="1"/>
</dbReference>
<dbReference type="PROSITE" id="PS50157">
    <property type="entry name" value="ZINC_FINGER_C2H2_2"/>
    <property type="match status" value="3"/>
</dbReference>
<feature type="domain" description="C2H2-type" evidence="5">
    <location>
        <begin position="61"/>
        <end position="89"/>
    </location>
</feature>
<keyword evidence="3" id="KW-0862">Zinc</keyword>
<keyword evidence="1" id="KW-0479">Metal-binding</keyword>
<evidence type="ECO:0000313" key="6">
    <source>
        <dbReference type="EMBL" id="TGO25879.1"/>
    </source>
</evidence>
<dbReference type="PANTHER" id="PTHR38846:SF1">
    <property type="entry name" value="C3H1-TYPE DOMAIN-CONTAINING PROTEIN"/>
    <property type="match status" value="1"/>
</dbReference>
<dbReference type="SMART" id="SM00355">
    <property type="entry name" value="ZnF_C2H2"/>
    <property type="match status" value="3"/>
</dbReference>